<dbReference type="SUPFAM" id="SSF54665">
    <property type="entry name" value="CO dehydrogenase molybdoprotein N-domain-like"/>
    <property type="match status" value="1"/>
</dbReference>
<evidence type="ECO:0000256" key="2">
    <source>
        <dbReference type="ARBA" id="ARBA00023002"/>
    </source>
</evidence>
<evidence type="ECO:0000313" key="5">
    <source>
        <dbReference type="Proteomes" id="UP000198362"/>
    </source>
</evidence>
<dbReference type="SUPFAM" id="SSF56003">
    <property type="entry name" value="Molybdenum cofactor-binding domain"/>
    <property type="match status" value="1"/>
</dbReference>
<dbReference type="PANTHER" id="PTHR11908:SF132">
    <property type="entry name" value="ALDEHYDE OXIDASE 1-RELATED"/>
    <property type="match status" value="1"/>
</dbReference>
<reference evidence="4 5" key="1">
    <citation type="submission" date="2017-06" db="EMBL/GenBank/DDBJ databases">
        <authorList>
            <person name="Kim H.J."/>
            <person name="Triplett B.A."/>
        </authorList>
    </citation>
    <scope>NUCLEOTIDE SEQUENCE [LARGE SCALE GENOMIC DNA]</scope>
    <source>
        <strain evidence="4 5">CGMCC 4.5593</strain>
    </source>
</reference>
<keyword evidence="2" id="KW-0560">Oxidoreductase</keyword>
<protein>
    <submittedName>
        <fullName evidence="4">Xanthine dehydrogenase YagR molybdenum-binding subunit</fullName>
    </submittedName>
</protein>
<dbReference type="OrthoDB" id="8428274at2"/>
<dbReference type="EMBL" id="FZPH01000005">
    <property type="protein sequence ID" value="SNT39392.1"/>
    <property type="molecule type" value="Genomic_DNA"/>
</dbReference>
<dbReference type="GO" id="GO:0016491">
    <property type="term" value="F:oxidoreductase activity"/>
    <property type="evidence" value="ECO:0007669"/>
    <property type="project" value="UniProtKB-KW"/>
</dbReference>
<sequence length="749" mass="79409">MSPVLGKPLNRVDGPDKVTGTGRYCGEIVLPGLAYGLIVGASVASGRVVSIDETAARAAGGVYGILTHENTPKVANAPVLIPSLAGNPAPGMSFFPMQDDTVHYWGQPVAVVVADSLEGAAHAAALLDITYESSTPVATIEDGRAAAYEAKTLFGGLMPAHDERGDVAGALAKSDVTIDQTYHYAANHHNPLETGVTTAQWDSDQLTLWNSTMGVRADQLTVARLLGIPLSDIRVITHYVGGGFGSKAMVWPHVTLAAMAARHVRRPVRLALTRPQSFTSNGHREEQEQRIRVGASRDGMLTAIRQEKLAVTSHFDDWAEPATGVSSEIYGCANYLGAHHLIRGNTMTATFTRAPGESLESFTLETAMDRLAYELDMDPIELRVKNHPPVDSHGNPWSSDGLAECLRRGADLFGWADRDPTPGVREDGHYLVGTGVAAAAYPVAFMMPVQRARARIFNDGSAVVQTGAAEFGIGVLTAMSQVGADALGVDMDVLRFEAGDTDLPNTTSAVGSMGATMQSSAVHNAGTTLRNQLVAHAVNDDKSPLHGLATRDVRVESGRMVSTLDPSIGESYADLLQRNRLLDMEALGSWTPPPLDTPHGLFTFGAQFAEVGVDKDLGLVRVRRMLGVFAPGRVLNPKLARSQLLGGMLWGLSQALLEGNQIDRQSGRWALNNLGEYLVPVHADVPDIQVEFVEVDDDVVGPLGAKGIGEVGQVGAAAAIANAVFHATGRRMNELPMTAEVVMNGGGAG</sequence>
<name>A0A239MB32_9ACTN</name>
<accession>A0A239MB32</accession>
<dbReference type="InterPro" id="IPR016208">
    <property type="entry name" value="Ald_Oxase/xanthine_DH-like"/>
</dbReference>
<feature type="domain" description="Aldehyde oxidase/xanthine dehydrogenase a/b hammerhead" evidence="3">
    <location>
        <begin position="19"/>
        <end position="135"/>
    </location>
</feature>
<dbReference type="Gene3D" id="3.90.1170.50">
    <property type="entry name" value="Aldehyde oxidase/xanthine dehydrogenase, a/b hammerhead"/>
    <property type="match status" value="1"/>
</dbReference>
<dbReference type="InterPro" id="IPR037165">
    <property type="entry name" value="AldOxase/xan_DH_Mopterin-bd_sf"/>
</dbReference>
<dbReference type="SMART" id="SM01008">
    <property type="entry name" value="Ald_Xan_dh_C"/>
    <property type="match status" value="1"/>
</dbReference>
<dbReference type="Pfam" id="PF01315">
    <property type="entry name" value="Ald_Xan_dh_C"/>
    <property type="match status" value="1"/>
</dbReference>
<organism evidence="4 5">
    <name type="scientific">Asanoa hainanensis</name>
    <dbReference type="NCBI Taxonomy" id="560556"/>
    <lineage>
        <taxon>Bacteria</taxon>
        <taxon>Bacillati</taxon>
        <taxon>Actinomycetota</taxon>
        <taxon>Actinomycetes</taxon>
        <taxon>Micromonosporales</taxon>
        <taxon>Micromonosporaceae</taxon>
        <taxon>Asanoa</taxon>
    </lineage>
</organism>
<dbReference type="InterPro" id="IPR008274">
    <property type="entry name" value="AldOxase/xan_DH_MoCoBD1"/>
</dbReference>
<keyword evidence="1" id="KW-0500">Molybdenum</keyword>
<dbReference type="InterPro" id="IPR036856">
    <property type="entry name" value="Ald_Oxase/Xan_DH_a/b_sf"/>
</dbReference>
<dbReference type="RefSeq" id="WP_089249140.1">
    <property type="nucleotide sequence ID" value="NZ_FZPH01000005.1"/>
</dbReference>
<dbReference type="Pfam" id="PF02738">
    <property type="entry name" value="MoCoBD_1"/>
    <property type="match status" value="1"/>
</dbReference>
<dbReference type="InterPro" id="IPR000674">
    <property type="entry name" value="Ald_Oxase/Xan_DH_a/b"/>
</dbReference>
<keyword evidence="5" id="KW-1185">Reference proteome</keyword>
<dbReference type="GO" id="GO:0005506">
    <property type="term" value="F:iron ion binding"/>
    <property type="evidence" value="ECO:0007669"/>
    <property type="project" value="InterPro"/>
</dbReference>
<evidence type="ECO:0000259" key="3">
    <source>
        <dbReference type="SMART" id="SM01008"/>
    </source>
</evidence>
<dbReference type="Pfam" id="PF20256">
    <property type="entry name" value="MoCoBD_2"/>
    <property type="match status" value="1"/>
</dbReference>
<proteinExistence type="predicted"/>
<dbReference type="Proteomes" id="UP000198362">
    <property type="component" value="Unassembled WGS sequence"/>
</dbReference>
<dbReference type="InterPro" id="IPR046867">
    <property type="entry name" value="AldOxase/xan_DH_MoCoBD2"/>
</dbReference>
<evidence type="ECO:0000256" key="1">
    <source>
        <dbReference type="ARBA" id="ARBA00022505"/>
    </source>
</evidence>
<dbReference type="Gene3D" id="3.30.365.10">
    <property type="entry name" value="Aldehyde oxidase/xanthine dehydrogenase, molybdopterin binding domain"/>
    <property type="match status" value="4"/>
</dbReference>
<dbReference type="AlphaFoldDB" id="A0A239MB32"/>
<gene>
    <name evidence="4" type="ORF">SAMN05421812_105263</name>
</gene>
<evidence type="ECO:0000313" key="4">
    <source>
        <dbReference type="EMBL" id="SNT39392.1"/>
    </source>
</evidence>
<dbReference type="PANTHER" id="PTHR11908">
    <property type="entry name" value="XANTHINE DEHYDROGENASE"/>
    <property type="match status" value="1"/>
</dbReference>